<feature type="compositionally biased region" description="Basic and acidic residues" evidence="1">
    <location>
        <begin position="1"/>
        <end position="13"/>
    </location>
</feature>
<dbReference type="PANTHER" id="PTHR43179">
    <property type="entry name" value="RHAMNOSYLTRANSFERASE WBBL"/>
    <property type="match status" value="1"/>
</dbReference>
<gene>
    <name evidence="3" type="ORF">D5R93_11100</name>
</gene>
<dbReference type="PANTHER" id="PTHR43179:SF7">
    <property type="entry name" value="RHAMNOSYLTRANSFERASE WBBL"/>
    <property type="match status" value="1"/>
</dbReference>
<dbReference type="SUPFAM" id="SSF53448">
    <property type="entry name" value="Nucleotide-diphospho-sugar transferases"/>
    <property type="match status" value="1"/>
</dbReference>
<proteinExistence type="predicted"/>
<accession>A0ABN5PTY3</accession>
<feature type="region of interest" description="Disordered" evidence="1">
    <location>
        <begin position="355"/>
        <end position="379"/>
    </location>
</feature>
<keyword evidence="4" id="KW-1185">Reference proteome</keyword>
<dbReference type="InterPro" id="IPR029044">
    <property type="entry name" value="Nucleotide-diphossugar_trans"/>
</dbReference>
<dbReference type="InterPro" id="IPR001173">
    <property type="entry name" value="Glyco_trans_2-like"/>
</dbReference>
<reference evidence="3 4" key="1">
    <citation type="submission" date="2018-09" db="EMBL/GenBank/DDBJ databases">
        <authorList>
            <person name="Li J."/>
        </authorList>
    </citation>
    <scope>NUCLEOTIDE SEQUENCE [LARGE SCALE GENOMIC DNA]</scope>
    <source>
        <strain evidence="3 4">2129</strain>
    </source>
</reference>
<dbReference type="RefSeq" id="WP_120205269.1">
    <property type="nucleotide sequence ID" value="NZ_CP032514.1"/>
</dbReference>
<organism evidence="3 4">
    <name type="scientific">Actinomyces lilanjuaniae</name>
    <dbReference type="NCBI Taxonomy" id="2321394"/>
    <lineage>
        <taxon>Bacteria</taxon>
        <taxon>Bacillati</taxon>
        <taxon>Actinomycetota</taxon>
        <taxon>Actinomycetes</taxon>
        <taxon>Actinomycetales</taxon>
        <taxon>Actinomycetaceae</taxon>
        <taxon>Actinomyces</taxon>
    </lineage>
</organism>
<evidence type="ECO:0000256" key="1">
    <source>
        <dbReference type="SAM" id="MobiDB-lite"/>
    </source>
</evidence>
<dbReference type="EMBL" id="CP032514">
    <property type="protein sequence ID" value="AYD90411.1"/>
    <property type="molecule type" value="Genomic_DNA"/>
</dbReference>
<feature type="compositionally biased region" description="Pro residues" evidence="1">
    <location>
        <begin position="23"/>
        <end position="33"/>
    </location>
</feature>
<feature type="domain" description="Glycosyltransferase 2-like" evidence="2">
    <location>
        <begin position="58"/>
        <end position="180"/>
    </location>
</feature>
<dbReference type="Gene3D" id="3.90.550.10">
    <property type="entry name" value="Spore Coat Polysaccharide Biosynthesis Protein SpsA, Chain A"/>
    <property type="match status" value="1"/>
</dbReference>
<evidence type="ECO:0000313" key="3">
    <source>
        <dbReference type="EMBL" id="AYD90411.1"/>
    </source>
</evidence>
<feature type="region of interest" description="Disordered" evidence="1">
    <location>
        <begin position="1"/>
        <end position="46"/>
    </location>
</feature>
<protein>
    <submittedName>
        <fullName evidence="3">Glycosyltransferase family 2 protein</fullName>
    </submittedName>
</protein>
<sequence>MTARLTPHDDHGRPVPGTGTTGSPPPSREPQPTEPTEGTWSQPLCSESGSRLLSRTAIIVVSYDSASLLSRNLAQVAQAAPEAAVVVVDNYSGPQARADVLGLAEEHGWSTVLPTTNLGFGAGMNLGAAQALSQGAEVLVLLNPDAVIDRANLVRLVTRAAGNPSALVAPVLTDSGGRTVSDGAVVCLADGSMRSRRSQKPIPPGGTHPWLSGACLALSGELFEAVGGFDARYFLYWEDVDFSSRILASGGSLVLARDATAIHDEGGTHAQGHSARAKSDTYYYYNIRNRLLYAGLHLDRSHQRRWAVTSLAAARETVLRGGRRQLLDSRQPLRTAVTATRDGLTLLRQVRRGLLPDPTEPVVRSGPRAAPTDKDATQR</sequence>
<evidence type="ECO:0000313" key="4">
    <source>
        <dbReference type="Proteomes" id="UP000273001"/>
    </source>
</evidence>
<dbReference type="Proteomes" id="UP000273001">
    <property type="component" value="Chromosome"/>
</dbReference>
<name>A0ABN5PTY3_9ACTO</name>
<evidence type="ECO:0000259" key="2">
    <source>
        <dbReference type="Pfam" id="PF00535"/>
    </source>
</evidence>
<dbReference type="Pfam" id="PF00535">
    <property type="entry name" value="Glycos_transf_2"/>
    <property type="match status" value="1"/>
</dbReference>